<keyword evidence="2" id="KW-1185">Reference proteome</keyword>
<accession>A0A4C1WDI1</accession>
<evidence type="ECO:0000313" key="2">
    <source>
        <dbReference type="Proteomes" id="UP000299102"/>
    </source>
</evidence>
<proteinExistence type="predicted"/>
<comment type="caution">
    <text evidence="1">The sequence shown here is derived from an EMBL/GenBank/DDBJ whole genome shotgun (WGS) entry which is preliminary data.</text>
</comment>
<protein>
    <submittedName>
        <fullName evidence="1">Uncharacterized protein</fullName>
    </submittedName>
</protein>
<dbReference type="Proteomes" id="UP000299102">
    <property type="component" value="Unassembled WGS sequence"/>
</dbReference>
<gene>
    <name evidence="1" type="ORF">EVAR_27584_1</name>
</gene>
<sequence>MCLCQTNKVVGGATSAGAGGRRVRPTWLRLRVIKLSAPVRARGPDAPRFLISIAARAPTAADLLFHNAHAYNIGVLLPCRDRRCTTPTTPTRRSRYSNLSMVPNTQIEDGKYYQPICTYNRLIAVLQLRFKRYVELTH</sequence>
<dbReference type="AlphaFoldDB" id="A0A4C1WDI1"/>
<evidence type="ECO:0000313" key="1">
    <source>
        <dbReference type="EMBL" id="GBP48197.1"/>
    </source>
</evidence>
<organism evidence="1 2">
    <name type="scientific">Eumeta variegata</name>
    <name type="common">Bagworm moth</name>
    <name type="synonym">Eumeta japonica</name>
    <dbReference type="NCBI Taxonomy" id="151549"/>
    <lineage>
        <taxon>Eukaryota</taxon>
        <taxon>Metazoa</taxon>
        <taxon>Ecdysozoa</taxon>
        <taxon>Arthropoda</taxon>
        <taxon>Hexapoda</taxon>
        <taxon>Insecta</taxon>
        <taxon>Pterygota</taxon>
        <taxon>Neoptera</taxon>
        <taxon>Endopterygota</taxon>
        <taxon>Lepidoptera</taxon>
        <taxon>Glossata</taxon>
        <taxon>Ditrysia</taxon>
        <taxon>Tineoidea</taxon>
        <taxon>Psychidae</taxon>
        <taxon>Oiketicinae</taxon>
        <taxon>Eumeta</taxon>
    </lineage>
</organism>
<name>A0A4C1WDI1_EUMVA</name>
<reference evidence="1 2" key="1">
    <citation type="journal article" date="2019" name="Commun. Biol.">
        <title>The bagworm genome reveals a unique fibroin gene that provides high tensile strength.</title>
        <authorList>
            <person name="Kono N."/>
            <person name="Nakamura H."/>
            <person name="Ohtoshi R."/>
            <person name="Tomita M."/>
            <person name="Numata K."/>
            <person name="Arakawa K."/>
        </authorList>
    </citation>
    <scope>NUCLEOTIDE SEQUENCE [LARGE SCALE GENOMIC DNA]</scope>
</reference>
<dbReference type="EMBL" id="BGZK01000518">
    <property type="protein sequence ID" value="GBP48197.1"/>
    <property type="molecule type" value="Genomic_DNA"/>
</dbReference>